<feature type="domain" description="GGDEF" evidence="4">
    <location>
        <begin position="157"/>
        <end position="305"/>
    </location>
</feature>
<gene>
    <name evidence="5" type="ordered locus">LI0597</name>
</gene>
<dbReference type="SMART" id="SM00267">
    <property type="entry name" value="GGDEF"/>
    <property type="match status" value="1"/>
</dbReference>
<dbReference type="SMART" id="SM00028">
    <property type="entry name" value="TPR"/>
    <property type="match status" value="4"/>
</dbReference>
<keyword evidence="1" id="KW-0677">Repeat</keyword>
<feature type="repeat" description="TPR" evidence="3">
    <location>
        <begin position="705"/>
        <end position="738"/>
    </location>
</feature>
<protein>
    <submittedName>
        <fullName evidence="5">FOG: TPR repeat</fullName>
    </submittedName>
</protein>
<keyword evidence="6" id="KW-1185">Reference proteome</keyword>
<feature type="repeat" description="TPR" evidence="3">
    <location>
        <begin position="603"/>
        <end position="636"/>
    </location>
</feature>
<dbReference type="Pfam" id="PF13424">
    <property type="entry name" value="TPR_12"/>
    <property type="match status" value="1"/>
</dbReference>
<dbReference type="Gene3D" id="1.25.40.10">
    <property type="entry name" value="Tetratricopeptide repeat domain"/>
    <property type="match status" value="1"/>
</dbReference>
<keyword evidence="2 3" id="KW-0802">TPR repeat</keyword>
<dbReference type="HOGENOM" id="CLU_351178_0_0_7"/>
<evidence type="ECO:0000256" key="3">
    <source>
        <dbReference type="PROSITE-ProRule" id="PRU00339"/>
    </source>
</evidence>
<reference evidence="5 6" key="1">
    <citation type="submission" date="2005-11" db="EMBL/GenBank/DDBJ databases">
        <title>The complete genome sequence of Lawsonia intracellularis: the causative agent of proliferative enteropathy.</title>
        <authorList>
            <person name="Kaur K."/>
            <person name="Zhang Q."/>
            <person name="Beckler D."/>
            <person name="Munir S."/>
            <person name="Li L."/>
            <person name="Kinsley K."/>
            <person name="Herron L."/>
            <person name="Peterson A."/>
            <person name="May B."/>
            <person name="Singh S."/>
            <person name="Gebhart C."/>
            <person name="Kapur V."/>
        </authorList>
    </citation>
    <scope>NUCLEOTIDE SEQUENCE [LARGE SCALE GENOMIC DNA]</scope>
    <source>
        <strain evidence="5 6">PHE/MN1-00</strain>
    </source>
</reference>
<proteinExistence type="predicted"/>
<dbReference type="GO" id="GO:0000993">
    <property type="term" value="F:RNA polymerase II complex binding"/>
    <property type="evidence" value="ECO:0007669"/>
    <property type="project" value="TreeGrafter"/>
</dbReference>
<dbReference type="Pfam" id="PF00990">
    <property type="entry name" value="GGDEF"/>
    <property type="match status" value="1"/>
</dbReference>
<evidence type="ECO:0000313" key="5">
    <source>
        <dbReference type="EMBL" id="CAJ54651.1"/>
    </source>
</evidence>
<dbReference type="RefSeq" id="WP_011526680.1">
    <property type="nucleotide sequence ID" value="NC_008011.1"/>
</dbReference>
<dbReference type="PANTHER" id="PTHR14027">
    <property type="entry name" value="RNA POLYMERASE-ASSOCIATED PROTEIN CTR9"/>
    <property type="match status" value="1"/>
</dbReference>
<evidence type="ECO:0000313" key="6">
    <source>
        <dbReference type="Proteomes" id="UP000002430"/>
    </source>
</evidence>
<sequence length="803" mass="91554">MSKNNKISIPLNNTYSLVRWDLLKFEQQLCNSIKLILPFKNYAIYFPQHHLPKNPEWLPEEQKLFLPFWYKDELLGVVMIRNPDPTLTEMLLPVLPGLTTLFLAQLELHKKAQLDFLTGLMTRQNFIQLLTEEIELIQSSLNNNRYGGVEETTHYKSSIAVIIIRFNGLSKLTHEISYNFVENIIADLADIFIQSIPNHTIPARTGEYEFALLIPETNRSQCDTIASKILFCLNQYKKPSPLTDRYISISPHAGYAIYPQDMDRTKKVTMDTHVNLILHKAGLAAETAYSRLFHGGKNIMGYGSLLYEGGEICQILPLAQVAINLGREIGAYEGQHFSVWTTHYHNPKKLKENHIPIYKGEIVLLEVKETSSIAEIVYLGDPTQPFEIGDMLLLLDEEHSLLQEKSYERQQKIKTHKLDPTTGLLQHFDFVTKFSESYRKYTQFSLAIIHTANKTLNSTSQEQINHYIKEIAVKCHLLNNNLNDSELFGGRFALNSLIFFHTNTQPESLYAHYTALSTKISQELNITLSVGIAYWPFLTLQPLDILECCRKALEYALLLPPPHVGIFNSLAINISADKKHCRGDLFSAIEEYKLALLADKNNALARNSLGVCIASLGHYNEAQKHFKEALQLLPTEPMISYNLGMTYQNLGDITSATQYFHNCLTLCPTHLYAAIRLGALAESTNNTQEAIKYYNQALSINKKHALPYRHLAMLAFKEGKKEKAREYLHQALLYNPHDTTTLMLMAKMYLDSGEDPEIAETLSRQCVAQRPDIKSNWIEFARALEAQGKKKEANKAWLKANEL</sequence>
<dbReference type="InterPro" id="IPR000160">
    <property type="entry name" value="GGDEF_dom"/>
</dbReference>
<dbReference type="InterPro" id="IPR031101">
    <property type="entry name" value="Ctr9"/>
</dbReference>
<dbReference type="AlphaFoldDB" id="Q1MQS6"/>
<feature type="repeat" description="TPR" evidence="3">
    <location>
        <begin position="671"/>
        <end position="704"/>
    </location>
</feature>
<dbReference type="InterPro" id="IPR043128">
    <property type="entry name" value="Rev_trsase/Diguanyl_cyclase"/>
</dbReference>
<feature type="repeat" description="TPR" evidence="3">
    <location>
        <begin position="637"/>
        <end position="670"/>
    </location>
</feature>
<organism evidence="5 6">
    <name type="scientific">Lawsonia intracellularis (strain PHE/MN1-00)</name>
    <dbReference type="NCBI Taxonomy" id="363253"/>
    <lineage>
        <taxon>Bacteria</taxon>
        <taxon>Pseudomonadati</taxon>
        <taxon>Thermodesulfobacteriota</taxon>
        <taxon>Desulfovibrionia</taxon>
        <taxon>Desulfovibrionales</taxon>
        <taxon>Desulfovibrionaceae</taxon>
        <taxon>Lawsonia</taxon>
    </lineage>
</organism>
<dbReference type="OrthoDB" id="5430072at2"/>
<evidence type="ECO:0000259" key="4">
    <source>
        <dbReference type="PROSITE" id="PS50887"/>
    </source>
</evidence>
<name>Q1MQS6_LAWIP</name>
<dbReference type="SUPFAM" id="SSF55073">
    <property type="entry name" value="Nucleotide cyclase"/>
    <property type="match status" value="1"/>
</dbReference>
<dbReference type="InterPro" id="IPR029787">
    <property type="entry name" value="Nucleotide_cyclase"/>
</dbReference>
<dbReference type="STRING" id="363253.LI0597"/>
<dbReference type="InterPro" id="IPR019734">
    <property type="entry name" value="TPR_rpt"/>
</dbReference>
<dbReference type="eggNOG" id="COG0457">
    <property type="taxonomic scope" value="Bacteria"/>
</dbReference>
<dbReference type="EMBL" id="AM180252">
    <property type="protein sequence ID" value="CAJ54651.1"/>
    <property type="molecule type" value="Genomic_DNA"/>
</dbReference>
<dbReference type="GO" id="GO:0006368">
    <property type="term" value="P:transcription elongation by RNA polymerase II"/>
    <property type="evidence" value="ECO:0007669"/>
    <property type="project" value="TreeGrafter"/>
</dbReference>
<dbReference type="KEGG" id="lip:LI0597"/>
<dbReference type="Pfam" id="PF13181">
    <property type="entry name" value="TPR_8"/>
    <property type="match status" value="1"/>
</dbReference>
<evidence type="ECO:0000256" key="2">
    <source>
        <dbReference type="ARBA" id="ARBA00022803"/>
    </source>
</evidence>
<dbReference type="InterPro" id="IPR011990">
    <property type="entry name" value="TPR-like_helical_dom_sf"/>
</dbReference>
<dbReference type="PROSITE" id="PS50887">
    <property type="entry name" value="GGDEF"/>
    <property type="match status" value="1"/>
</dbReference>
<dbReference type="GO" id="GO:0006355">
    <property type="term" value="P:regulation of DNA-templated transcription"/>
    <property type="evidence" value="ECO:0007669"/>
    <property type="project" value="InterPro"/>
</dbReference>
<dbReference type="Proteomes" id="UP000002430">
    <property type="component" value="Chromosome"/>
</dbReference>
<dbReference type="SUPFAM" id="SSF48452">
    <property type="entry name" value="TPR-like"/>
    <property type="match status" value="1"/>
</dbReference>
<dbReference type="PANTHER" id="PTHR14027:SF2">
    <property type="entry name" value="RNA POLYMERASE-ASSOCIATED PROTEIN CTR9 HOMOLOG"/>
    <property type="match status" value="1"/>
</dbReference>
<dbReference type="Gene3D" id="3.30.70.270">
    <property type="match status" value="1"/>
</dbReference>
<evidence type="ECO:0000256" key="1">
    <source>
        <dbReference type="ARBA" id="ARBA00022737"/>
    </source>
</evidence>
<accession>Q1MQS6</accession>
<dbReference type="PROSITE" id="PS50005">
    <property type="entry name" value="TPR"/>
    <property type="match status" value="4"/>
</dbReference>
<dbReference type="eggNOG" id="COG2199">
    <property type="taxonomic scope" value="Bacteria"/>
</dbReference>